<gene>
    <name evidence="9" type="primary">rpl4lp</name>
    <name evidence="9" type="ORF">AC482_01655</name>
</gene>
<evidence type="ECO:0000256" key="4">
    <source>
        <dbReference type="ARBA" id="ARBA00022980"/>
    </source>
</evidence>
<keyword evidence="2" id="KW-0699">rRNA-binding</keyword>
<sequence>MPRVFQTPYRPDVIKRAVIAQQSHGFQPQGRDPRAGKRTTAESRGVGLGIARVPRIKGGNRAAFGVSIVGGHQAFPPRAEKRIRKGINRKERRLAIKSGIAATANREIVAGRGHAIDAVGQLPLVVEDAVQSLTQTGEVRDLFVSLGLWPDVERAKNRKMRAGRGKTRGRRRRVGKGPLVVVAEDRGIGKAGANLPGVEVAEVGDLSAELLAPGAHPGRLVLWTRSAFAALDEVWGERR</sequence>
<dbReference type="InterPro" id="IPR023574">
    <property type="entry name" value="Ribosomal_uL4_dom_sf"/>
</dbReference>
<keyword evidence="4 9" id="KW-0689">Ribosomal protein</keyword>
<dbReference type="GO" id="GO:0019843">
    <property type="term" value="F:rRNA binding"/>
    <property type="evidence" value="ECO:0007669"/>
    <property type="project" value="UniProtKB-KW"/>
</dbReference>
<dbReference type="InterPro" id="IPR019970">
    <property type="entry name" value="Ribosomall_uL4-arc"/>
</dbReference>
<dbReference type="SUPFAM" id="SSF52166">
    <property type="entry name" value="Ribosomal protein L4"/>
    <property type="match status" value="1"/>
</dbReference>
<organism evidence="9 10">
    <name type="scientific">miscellaneous Crenarchaeota group-15 archaeon DG-45</name>
    <dbReference type="NCBI Taxonomy" id="1685127"/>
    <lineage>
        <taxon>Archaea</taxon>
        <taxon>Candidatus Bathyarchaeota</taxon>
        <taxon>MCG-15</taxon>
    </lineage>
</organism>
<comment type="caution">
    <text evidence="9">The sequence shown here is derived from an EMBL/GenBank/DDBJ whole genome shotgun (WGS) entry which is preliminary data.</text>
</comment>
<accession>A0A0M0BS33</accession>
<dbReference type="Pfam" id="PF00573">
    <property type="entry name" value="Ribosomal_L4"/>
    <property type="match status" value="1"/>
</dbReference>
<dbReference type="AlphaFoldDB" id="A0A0M0BS33"/>
<reference evidence="9 10" key="1">
    <citation type="submission" date="2015-06" db="EMBL/GenBank/DDBJ databases">
        <title>New insights into the roles of widespread benthic archaea in carbon and nitrogen cycling.</title>
        <authorList>
            <person name="Lazar C.S."/>
            <person name="Baker B.J."/>
            <person name="Seitz K.W."/>
            <person name="Hyde A.S."/>
            <person name="Dick G.J."/>
            <person name="Hinrichs K.-U."/>
            <person name="Teske A.P."/>
        </authorList>
    </citation>
    <scope>NUCLEOTIDE SEQUENCE [LARGE SCALE GENOMIC DNA]</scope>
    <source>
        <strain evidence="9">DG-45</strain>
    </source>
</reference>
<keyword evidence="3" id="KW-0694">RNA-binding</keyword>
<feature type="compositionally biased region" description="Basic and acidic residues" evidence="8">
    <location>
        <begin position="31"/>
        <end position="41"/>
    </location>
</feature>
<dbReference type="Proteomes" id="UP000037210">
    <property type="component" value="Unassembled WGS sequence"/>
</dbReference>
<evidence type="ECO:0000256" key="8">
    <source>
        <dbReference type="SAM" id="MobiDB-lite"/>
    </source>
</evidence>
<dbReference type="Gene3D" id="3.40.1370.10">
    <property type="match status" value="1"/>
</dbReference>
<evidence type="ECO:0000313" key="10">
    <source>
        <dbReference type="Proteomes" id="UP000037210"/>
    </source>
</evidence>
<evidence type="ECO:0000256" key="6">
    <source>
        <dbReference type="ARBA" id="ARBA00035462"/>
    </source>
</evidence>
<dbReference type="GO" id="GO:0005840">
    <property type="term" value="C:ribosome"/>
    <property type="evidence" value="ECO:0007669"/>
    <property type="project" value="UniProtKB-KW"/>
</dbReference>
<feature type="region of interest" description="Disordered" evidence="8">
    <location>
        <begin position="21"/>
        <end position="43"/>
    </location>
</feature>
<dbReference type="PANTHER" id="PTHR19431">
    <property type="entry name" value="60S RIBOSOMAL PROTEIN L4"/>
    <property type="match status" value="1"/>
</dbReference>
<proteinExistence type="inferred from homology"/>
<evidence type="ECO:0000256" key="2">
    <source>
        <dbReference type="ARBA" id="ARBA00022730"/>
    </source>
</evidence>
<evidence type="ECO:0000256" key="3">
    <source>
        <dbReference type="ARBA" id="ARBA00022884"/>
    </source>
</evidence>
<evidence type="ECO:0000313" key="9">
    <source>
        <dbReference type="EMBL" id="KON31185.1"/>
    </source>
</evidence>
<dbReference type="GO" id="GO:1990904">
    <property type="term" value="C:ribonucleoprotein complex"/>
    <property type="evidence" value="ECO:0007669"/>
    <property type="project" value="UniProtKB-KW"/>
</dbReference>
<dbReference type="GO" id="GO:0006412">
    <property type="term" value="P:translation"/>
    <property type="evidence" value="ECO:0007669"/>
    <property type="project" value="InterPro"/>
</dbReference>
<dbReference type="EMBL" id="LFWZ01000011">
    <property type="protein sequence ID" value="KON31185.1"/>
    <property type="molecule type" value="Genomic_DNA"/>
</dbReference>
<dbReference type="GO" id="GO:0003735">
    <property type="term" value="F:structural constituent of ribosome"/>
    <property type="evidence" value="ECO:0007669"/>
    <property type="project" value="InterPro"/>
</dbReference>
<dbReference type="InterPro" id="IPR002136">
    <property type="entry name" value="Ribosomal_uL4"/>
</dbReference>
<dbReference type="PATRIC" id="fig|1685127.3.peg.423"/>
<evidence type="ECO:0000256" key="1">
    <source>
        <dbReference type="ARBA" id="ARBA00010528"/>
    </source>
</evidence>
<comment type="similarity">
    <text evidence="1">Belongs to the universal ribosomal protein uL4 family.</text>
</comment>
<dbReference type="InterPro" id="IPR045240">
    <property type="entry name" value="Ribosomal_uL4_euk/arch"/>
</dbReference>
<dbReference type="NCBIfam" id="TIGR03672">
    <property type="entry name" value="rpl4p_arch"/>
    <property type="match status" value="1"/>
</dbReference>
<protein>
    <recommendedName>
        <fullName evidence="6 7">50S ribosomal protein L4</fullName>
    </recommendedName>
</protein>
<keyword evidence="5" id="KW-0687">Ribonucleoprotein</keyword>
<evidence type="ECO:0000256" key="5">
    <source>
        <dbReference type="ARBA" id="ARBA00023274"/>
    </source>
</evidence>
<evidence type="ECO:0000256" key="7">
    <source>
        <dbReference type="NCBIfam" id="TIGR03672"/>
    </source>
</evidence>
<name>A0A0M0BS33_9ARCH</name>